<evidence type="ECO:0000256" key="10">
    <source>
        <dbReference type="ARBA" id="ARBA00023027"/>
    </source>
</evidence>
<keyword evidence="23" id="KW-1185">Reference proteome</keyword>
<dbReference type="PIRSF" id="PIRSF017184">
    <property type="entry name" value="Nnr"/>
    <property type="match status" value="1"/>
</dbReference>
<dbReference type="HAMAP" id="MF_01966">
    <property type="entry name" value="NADHX_epimerase"/>
    <property type="match status" value="1"/>
</dbReference>
<evidence type="ECO:0000256" key="15">
    <source>
        <dbReference type="ARBA" id="ARBA00048238"/>
    </source>
</evidence>
<dbReference type="PANTHER" id="PTHR12592:SF0">
    <property type="entry name" value="ATP-DEPENDENT (S)-NAD(P)H-HYDRATE DEHYDRATASE"/>
    <property type="match status" value="1"/>
</dbReference>
<dbReference type="HAMAP" id="MF_01965">
    <property type="entry name" value="NADHX_dehydratase"/>
    <property type="match status" value="1"/>
</dbReference>
<dbReference type="Pfam" id="PF03853">
    <property type="entry name" value="YjeF_N"/>
    <property type="match status" value="1"/>
</dbReference>
<dbReference type="PROSITE" id="PS51385">
    <property type="entry name" value="YJEF_N"/>
    <property type="match status" value="1"/>
</dbReference>
<comment type="function">
    <text evidence="14 19">Bifunctional enzyme that catalyzes the epimerization of the S- and R-forms of NAD(P)HX and the dehydration of the S-form of NAD(P)HX at the expense of ADP, which is converted to AMP. This allows the repair of both epimers of NAD(P)HX, a damaged form of NAD(P)H that is a result of enzymatic or heat-dependent hydration.</text>
</comment>
<comment type="similarity">
    <text evidence="17">Belongs to the NnrD/CARKD family.</text>
</comment>
<keyword evidence="10 17" id="KW-0520">NAD</keyword>
<dbReference type="EMBL" id="FNHF01000006">
    <property type="protein sequence ID" value="SDM86867.1"/>
    <property type="molecule type" value="Genomic_DNA"/>
</dbReference>
<dbReference type="PROSITE" id="PS51383">
    <property type="entry name" value="YJEF_C_3"/>
    <property type="match status" value="1"/>
</dbReference>
<feature type="binding site" evidence="17">
    <location>
        <position position="443"/>
    </location>
    <ligand>
        <name>(6S)-NADPHX</name>
        <dbReference type="ChEBI" id="CHEBI:64076"/>
    </ligand>
</feature>
<evidence type="ECO:0000256" key="5">
    <source>
        <dbReference type="ARBA" id="ARBA00022723"/>
    </source>
</evidence>
<evidence type="ECO:0000256" key="16">
    <source>
        <dbReference type="ARBA" id="ARBA00049209"/>
    </source>
</evidence>
<keyword evidence="13" id="KW-0511">Multifunctional enzyme</keyword>
<dbReference type="GO" id="GO:0052856">
    <property type="term" value="F:NAD(P)HX epimerase activity"/>
    <property type="evidence" value="ECO:0007669"/>
    <property type="project" value="UniProtKB-UniRule"/>
</dbReference>
<comment type="function">
    <text evidence="18">Catalyzes the epimerization of the S- and R-forms of NAD(P)HX, a damaged form of NAD(P)H that is a result of enzymatic or heat-dependent hydration. This is a prerequisite for the S-specific NAD(P)H-hydrate dehydratase to allow the repair of both epimers of NAD(P)HX.</text>
</comment>
<evidence type="ECO:0000256" key="6">
    <source>
        <dbReference type="ARBA" id="ARBA00022741"/>
    </source>
</evidence>
<dbReference type="Proteomes" id="UP000182347">
    <property type="component" value="Unassembled WGS sequence"/>
</dbReference>
<keyword evidence="11 18" id="KW-0413">Isomerase</keyword>
<evidence type="ECO:0000256" key="12">
    <source>
        <dbReference type="ARBA" id="ARBA00023239"/>
    </source>
</evidence>
<dbReference type="STRING" id="482461.SAMN05216244_3587"/>
<evidence type="ECO:0000259" key="21">
    <source>
        <dbReference type="PROSITE" id="PS51385"/>
    </source>
</evidence>
<comment type="catalytic activity">
    <reaction evidence="15 17 19">
        <text>(6S)-NADHX + ADP = AMP + phosphate + NADH + H(+)</text>
        <dbReference type="Rhea" id="RHEA:32223"/>
        <dbReference type="ChEBI" id="CHEBI:15378"/>
        <dbReference type="ChEBI" id="CHEBI:43474"/>
        <dbReference type="ChEBI" id="CHEBI:57945"/>
        <dbReference type="ChEBI" id="CHEBI:64074"/>
        <dbReference type="ChEBI" id="CHEBI:456215"/>
        <dbReference type="ChEBI" id="CHEBI:456216"/>
        <dbReference type="EC" id="4.2.1.136"/>
    </reaction>
</comment>
<comment type="catalytic activity">
    <reaction evidence="2 18 19">
        <text>(6R)-NADPHX = (6S)-NADPHX</text>
        <dbReference type="Rhea" id="RHEA:32227"/>
        <dbReference type="ChEBI" id="CHEBI:64076"/>
        <dbReference type="ChEBI" id="CHEBI:64077"/>
        <dbReference type="EC" id="5.1.99.6"/>
    </reaction>
</comment>
<evidence type="ECO:0000256" key="11">
    <source>
        <dbReference type="ARBA" id="ARBA00023235"/>
    </source>
</evidence>
<evidence type="ECO:0000259" key="20">
    <source>
        <dbReference type="PROSITE" id="PS51383"/>
    </source>
</evidence>
<feature type="binding site" evidence="18">
    <location>
        <position position="159"/>
    </location>
    <ligand>
        <name>(6S)-NADPHX</name>
        <dbReference type="ChEBI" id="CHEBI:64076"/>
    </ligand>
</feature>
<comment type="cofactor">
    <cofactor evidence="17">
        <name>Mg(2+)</name>
        <dbReference type="ChEBI" id="CHEBI:18420"/>
    </cofactor>
</comment>
<feature type="binding site" evidence="17">
    <location>
        <begin position="413"/>
        <end position="417"/>
    </location>
    <ligand>
        <name>AMP</name>
        <dbReference type="ChEBI" id="CHEBI:456215"/>
    </ligand>
</feature>
<evidence type="ECO:0000256" key="2">
    <source>
        <dbReference type="ARBA" id="ARBA00000909"/>
    </source>
</evidence>
<dbReference type="NCBIfam" id="TIGR00197">
    <property type="entry name" value="yjeF_nterm"/>
    <property type="match status" value="1"/>
</dbReference>
<keyword evidence="7 17" id="KW-0067">ATP-binding</keyword>
<feature type="binding site" evidence="17">
    <location>
        <position position="376"/>
    </location>
    <ligand>
        <name>(6S)-NADPHX</name>
        <dbReference type="ChEBI" id="CHEBI:64076"/>
    </ligand>
</feature>
<feature type="domain" description="YjeF C-terminal" evidence="20">
    <location>
        <begin position="224"/>
        <end position="503"/>
    </location>
</feature>
<evidence type="ECO:0000256" key="19">
    <source>
        <dbReference type="PIRNR" id="PIRNR017184"/>
    </source>
</evidence>
<dbReference type="SUPFAM" id="SSF53613">
    <property type="entry name" value="Ribokinase-like"/>
    <property type="match status" value="1"/>
</dbReference>
<feature type="binding site" evidence="18">
    <location>
        <position position="141"/>
    </location>
    <ligand>
        <name>(6S)-NADPHX</name>
        <dbReference type="ChEBI" id="CHEBI:64076"/>
    </ligand>
</feature>
<keyword evidence="5 18" id="KW-0479">Metal-binding</keyword>
<sequence>MHIVTAKEMYEADRYAMETIGIEGKLLMENAGRAVADKAAERVNKAMHILVMCGSGSNGGDGFVIARTLLGWGYTVRVFQLAPDDKISGDAAYHKQLYQNIGGKIEQWESAASLAAALQESDVVIDAMLGIGVTGKLRPPYDQAVETVNQAGLPVISVDIPSGVPADEGHDGFVGIKADRTLIVAEPKQSLFAQQTASYYGSWEVVDIGLPSQACANSSRYVWGMEETRAHLGERGRFSHKGSHGKALLIGGSQEMPGSITLTTKAALRGGSGLVTTGTVPQAIPSIAAHCAEATYLSLNADDRGRIVLQDVDVSGYDALAIGMGMGREQATADFTRKLVSEANIPVLVDADGLHHLKQDMRILTQRRHPLILTPHPGEMAMLTDFEVKDIIRRPFAISRHFAIEYGVYLVLKGSFTIVTDPEGNQWVNTSGNAGLAKGGSGDALSGILLAQVMQQQNIQEALSLGCYIHGMSADQQVTSNHSMHDLTASDVIDGLATVFRTLS</sequence>
<dbReference type="InterPro" id="IPR029056">
    <property type="entry name" value="Ribokinase-like"/>
</dbReference>
<keyword evidence="6 17" id="KW-0547">Nucleotide-binding</keyword>
<dbReference type="PANTHER" id="PTHR12592">
    <property type="entry name" value="ATP-DEPENDENT (S)-NAD(P)H-HYDRATE DEHYDRATASE FAMILY MEMBER"/>
    <property type="match status" value="1"/>
</dbReference>
<comment type="subunit">
    <text evidence="17">Homotetramer.</text>
</comment>
<comment type="caution">
    <text evidence="17">Lacks conserved residue(s) required for the propagation of feature annotation.</text>
</comment>
<evidence type="ECO:0000256" key="8">
    <source>
        <dbReference type="ARBA" id="ARBA00022857"/>
    </source>
</evidence>
<comment type="cofactor">
    <cofactor evidence="18 19">
        <name>K(+)</name>
        <dbReference type="ChEBI" id="CHEBI:29103"/>
    </cofactor>
    <text evidence="18 19">Binds 1 potassium ion per subunit.</text>
</comment>
<gene>
    <name evidence="17" type="primary">nnrD</name>
    <name evidence="18" type="synonym">nnrE</name>
    <name evidence="22" type="ORF">SAMN05216244_3587</name>
</gene>
<feature type="binding site" evidence="17">
    <location>
        <position position="442"/>
    </location>
    <ligand>
        <name>AMP</name>
        <dbReference type="ChEBI" id="CHEBI:456215"/>
    </ligand>
</feature>
<dbReference type="OrthoDB" id="9806925at2"/>
<dbReference type="AlphaFoldDB" id="A0A1G9WR38"/>
<dbReference type="GO" id="GO:0046496">
    <property type="term" value="P:nicotinamide nucleotide metabolic process"/>
    <property type="evidence" value="ECO:0007669"/>
    <property type="project" value="UniProtKB-UniRule"/>
</dbReference>
<dbReference type="RefSeq" id="WP_074600598.1">
    <property type="nucleotide sequence ID" value="NZ_FNHF01000006.1"/>
</dbReference>
<dbReference type="EC" id="4.2.1.136" evidence="19"/>
<dbReference type="CDD" id="cd01171">
    <property type="entry name" value="YXKO-related"/>
    <property type="match status" value="1"/>
</dbReference>
<feature type="binding site" evidence="17">
    <location>
        <position position="325"/>
    </location>
    <ligand>
        <name>(6S)-NADPHX</name>
        <dbReference type="ChEBI" id="CHEBI:64076"/>
    </ligand>
</feature>
<dbReference type="Gene3D" id="3.40.1190.20">
    <property type="match status" value="1"/>
</dbReference>
<comment type="catalytic activity">
    <reaction evidence="16 17 19">
        <text>(6S)-NADPHX + ADP = AMP + phosphate + NADPH + H(+)</text>
        <dbReference type="Rhea" id="RHEA:32235"/>
        <dbReference type="ChEBI" id="CHEBI:15378"/>
        <dbReference type="ChEBI" id="CHEBI:43474"/>
        <dbReference type="ChEBI" id="CHEBI:57783"/>
        <dbReference type="ChEBI" id="CHEBI:64076"/>
        <dbReference type="ChEBI" id="CHEBI:456215"/>
        <dbReference type="ChEBI" id="CHEBI:456216"/>
        <dbReference type="EC" id="4.2.1.136"/>
    </reaction>
</comment>
<reference evidence="23" key="1">
    <citation type="submission" date="2016-10" db="EMBL/GenBank/DDBJ databases">
        <authorList>
            <person name="Varghese N."/>
            <person name="Submissions S."/>
        </authorList>
    </citation>
    <scope>NUCLEOTIDE SEQUENCE [LARGE SCALE GENOMIC DNA]</scope>
    <source>
        <strain evidence="23">CGMCC 1.6199</strain>
    </source>
</reference>
<feature type="binding site" evidence="18">
    <location>
        <position position="126"/>
    </location>
    <ligand>
        <name>K(+)</name>
        <dbReference type="ChEBI" id="CHEBI:29103"/>
    </ligand>
</feature>
<evidence type="ECO:0000256" key="14">
    <source>
        <dbReference type="ARBA" id="ARBA00025153"/>
    </source>
</evidence>
<dbReference type="GO" id="GO:0046872">
    <property type="term" value="F:metal ion binding"/>
    <property type="evidence" value="ECO:0007669"/>
    <property type="project" value="UniProtKB-UniRule"/>
</dbReference>
<feature type="binding site" evidence="18">
    <location>
        <begin position="57"/>
        <end position="61"/>
    </location>
    <ligand>
        <name>(6S)-NADPHX</name>
        <dbReference type="ChEBI" id="CHEBI:64076"/>
    </ligand>
</feature>
<dbReference type="NCBIfam" id="TIGR00196">
    <property type="entry name" value="yjeF_cterm"/>
    <property type="match status" value="1"/>
</dbReference>
<dbReference type="InterPro" id="IPR036652">
    <property type="entry name" value="YjeF_N_dom_sf"/>
</dbReference>
<comment type="similarity">
    <text evidence="18">Belongs to the NnrE/AIBP family.</text>
</comment>
<evidence type="ECO:0000256" key="1">
    <source>
        <dbReference type="ARBA" id="ARBA00000013"/>
    </source>
</evidence>
<evidence type="ECO:0000256" key="18">
    <source>
        <dbReference type="HAMAP-Rule" id="MF_01966"/>
    </source>
</evidence>
<protein>
    <recommendedName>
        <fullName evidence="19">Bifunctional NAD(P)H-hydrate repair enzyme</fullName>
    </recommendedName>
    <alternativeName>
        <fullName evidence="19">Nicotinamide nucleotide repair protein</fullName>
    </alternativeName>
    <domain>
        <recommendedName>
            <fullName evidence="19">ADP-dependent (S)-NAD(P)H-hydrate dehydratase</fullName>
            <ecNumber evidence="19">4.2.1.136</ecNumber>
        </recommendedName>
        <alternativeName>
            <fullName evidence="19">ADP-dependent NAD(P)HX dehydratase</fullName>
        </alternativeName>
    </domain>
    <domain>
        <recommendedName>
            <fullName evidence="19">NAD(P)H-hydrate epimerase</fullName>
            <ecNumber evidence="19">5.1.99.6</ecNumber>
        </recommendedName>
    </domain>
</protein>
<evidence type="ECO:0000256" key="9">
    <source>
        <dbReference type="ARBA" id="ARBA00022958"/>
    </source>
</evidence>
<feature type="binding site" evidence="18">
    <location>
        <begin position="130"/>
        <end position="136"/>
    </location>
    <ligand>
        <name>(6S)-NADPHX</name>
        <dbReference type="ChEBI" id="CHEBI:64076"/>
    </ligand>
</feature>
<dbReference type="EC" id="5.1.99.6" evidence="19"/>
<accession>A0A1G9WR38</accession>
<dbReference type="GO" id="GO:0052855">
    <property type="term" value="F:ADP-dependent NAD(P)H-hydrate dehydratase activity"/>
    <property type="evidence" value="ECO:0007669"/>
    <property type="project" value="UniProtKB-UniRule"/>
</dbReference>
<evidence type="ECO:0000256" key="4">
    <source>
        <dbReference type="ARBA" id="ARBA00009524"/>
    </source>
</evidence>
<dbReference type="SUPFAM" id="SSF64153">
    <property type="entry name" value="YjeF N-terminal domain-like"/>
    <property type="match status" value="1"/>
</dbReference>
<dbReference type="GO" id="GO:0110051">
    <property type="term" value="P:metabolite repair"/>
    <property type="evidence" value="ECO:0007669"/>
    <property type="project" value="TreeGrafter"/>
</dbReference>
<dbReference type="InterPro" id="IPR004443">
    <property type="entry name" value="YjeF_N_dom"/>
</dbReference>
<evidence type="ECO:0000256" key="7">
    <source>
        <dbReference type="ARBA" id="ARBA00022840"/>
    </source>
</evidence>
<organism evidence="22 23">
    <name type="scientific">Sediminibacillus halophilus</name>
    <dbReference type="NCBI Taxonomy" id="482461"/>
    <lineage>
        <taxon>Bacteria</taxon>
        <taxon>Bacillati</taxon>
        <taxon>Bacillota</taxon>
        <taxon>Bacilli</taxon>
        <taxon>Bacillales</taxon>
        <taxon>Bacillaceae</taxon>
        <taxon>Sediminibacillus</taxon>
    </lineage>
</organism>
<dbReference type="Gene3D" id="3.40.50.10260">
    <property type="entry name" value="YjeF N-terminal domain"/>
    <property type="match status" value="1"/>
</dbReference>
<evidence type="ECO:0000256" key="13">
    <source>
        <dbReference type="ARBA" id="ARBA00023268"/>
    </source>
</evidence>
<comment type="similarity">
    <text evidence="4 19">In the C-terminal section; belongs to the NnrD/CARKD family.</text>
</comment>
<comment type="catalytic activity">
    <reaction evidence="1 18 19">
        <text>(6R)-NADHX = (6S)-NADHX</text>
        <dbReference type="Rhea" id="RHEA:32215"/>
        <dbReference type="ChEBI" id="CHEBI:64074"/>
        <dbReference type="ChEBI" id="CHEBI:64075"/>
        <dbReference type="EC" id="5.1.99.6"/>
    </reaction>
</comment>
<feature type="binding site" evidence="18">
    <location>
        <position position="162"/>
    </location>
    <ligand>
        <name>K(+)</name>
        <dbReference type="ChEBI" id="CHEBI:29103"/>
    </ligand>
</feature>
<comment type="function">
    <text evidence="17">Catalyzes the dehydration of the S-form of NAD(P)HX at the expense of ADP, which is converted to AMP. Together with NAD(P)HX epimerase, which catalyzes the epimerization of the S- and R-forms, the enzyme allows the repair of both epimers of NAD(P)HX, a damaged form of NAD(P)H that is a result of enzymatic or heat-dependent hydration.</text>
</comment>
<feature type="domain" description="YjeF N-terminal" evidence="21">
    <location>
        <begin position="9"/>
        <end position="216"/>
    </location>
</feature>
<keyword evidence="9 18" id="KW-0630">Potassium</keyword>
<dbReference type="InterPro" id="IPR000631">
    <property type="entry name" value="CARKD"/>
</dbReference>
<name>A0A1G9WR38_9BACI</name>
<evidence type="ECO:0000313" key="22">
    <source>
        <dbReference type="EMBL" id="SDM86867.1"/>
    </source>
</evidence>
<dbReference type="Pfam" id="PF01256">
    <property type="entry name" value="Carb_kinase"/>
    <property type="match status" value="1"/>
</dbReference>
<dbReference type="InterPro" id="IPR030677">
    <property type="entry name" value="Nnr"/>
</dbReference>
<keyword evidence="8 17" id="KW-0521">NADP</keyword>
<dbReference type="GO" id="GO:0005524">
    <property type="term" value="F:ATP binding"/>
    <property type="evidence" value="ECO:0007669"/>
    <property type="project" value="UniProtKB-UniRule"/>
</dbReference>
<proteinExistence type="inferred from homology"/>
<feature type="binding site" evidence="18">
    <location>
        <position position="58"/>
    </location>
    <ligand>
        <name>K(+)</name>
        <dbReference type="ChEBI" id="CHEBI:29103"/>
    </ligand>
</feature>
<evidence type="ECO:0000256" key="17">
    <source>
        <dbReference type="HAMAP-Rule" id="MF_01965"/>
    </source>
</evidence>
<comment type="similarity">
    <text evidence="3 19">In the N-terminal section; belongs to the NnrE/AIBP family.</text>
</comment>
<keyword evidence="12 17" id="KW-0456">Lyase</keyword>
<evidence type="ECO:0000256" key="3">
    <source>
        <dbReference type="ARBA" id="ARBA00006001"/>
    </source>
</evidence>
<evidence type="ECO:0000313" key="23">
    <source>
        <dbReference type="Proteomes" id="UP000182347"/>
    </source>
</evidence>